<sequence length="425" mass="50113">MQSHVETNLTGVHCYDCKRERKLVSSKDGEAFYECEGCGSKEPEELIRQRNWNLGIYDDNEVNSSFGSINSNYTPKQRDKSNEQNYLSSENFKSNSSETPYPAVSFSEPSKNWTTKEWVEGISTFLTIQERRLKAKQRRIEYLLKEIERNKNENSELNSRIKFLENGNNRMASQLYPAHFNQDLPPHLDFADEELFSSFENIEMTPSPVENRESIDDLSRQIEKHMRKEKESQEADDDLRTRNEILQKQIVNHKKKEKELQEEIDNLRTRNEGLEKQIENNKKALQEVETNNEILEKHYMEKEKALQEKVDELKAKNVELEKQNEEEKANVSKLRSTNNVLVSSIQTPYMEAQNLLSLKIRSLETTNRDLENKIEILENELKNEPKILKGENENLKKKIKLLETDLKEEREKVVRLERERIERVS</sequence>
<evidence type="ECO:0000313" key="2">
    <source>
        <dbReference type="Proteomes" id="UP000789525"/>
    </source>
</evidence>
<comment type="caution">
    <text evidence="1">The sequence shown here is derived from an EMBL/GenBank/DDBJ whole genome shotgun (WGS) entry which is preliminary data.</text>
</comment>
<gene>
    <name evidence="1" type="ORF">ACOLOM_LOCUS4117</name>
</gene>
<name>A0ACA9LKY4_9GLOM</name>
<proteinExistence type="predicted"/>
<protein>
    <submittedName>
        <fullName evidence="1">13558_t:CDS:1</fullName>
    </submittedName>
</protein>
<evidence type="ECO:0000313" key="1">
    <source>
        <dbReference type="EMBL" id="CAG8532135.1"/>
    </source>
</evidence>
<accession>A0ACA9LKY4</accession>
<organism evidence="1 2">
    <name type="scientific">Acaulospora colombiana</name>
    <dbReference type="NCBI Taxonomy" id="27376"/>
    <lineage>
        <taxon>Eukaryota</taxon>
        <taxon>Fungi</taxon>
        <taxon>Fungi incertae sedis</taxon>
        <taxon>Mucoromycota</taxon>
        <taxon>Glomeromycotina</taxon>
        <taxon>Glomeromycetes</taxon>
        <taxon>Diversisporales</taxon>
        <taxon>Acaulosporaceae</taxon>
        <taxon>Acaulospora</taxon>
    </lineage>
</organism>
<dbReference type="EMBL" id="CAJVPT010006554">
    <property type="protein sequence ID" value="CAG8532135.1"/>
    <property type="molecule type" value="Genomic_DNA"/>
</dbReference>
<keyword evidence="2" id="KW-1185">Reference proteome</keyword>
<dbReference type="Proteomes" id="UP000789525">
    <property type="component" value="Unassembled WGS sequence"/>
</dbReference>
<reference evidence="1" key="1">
    <citation type="submission" date="2021-06" db="EMBL/GenBank/DDBJ databases">
        <authorList>
            <person name="Kallberg Y."/>
            <person name="Tangrot J."/>
            <person name="Rosling A."/>
        </authorList>
    </citation>
    <scope>NUCLEOTIDE SEQUENCE</scope>
    <source>
        <strain evidence="1">CL356</strain>
    </source>
</reference>